<evidence type="ECO:0000256" key="2">
    <source>
        <dbReference type="ARBA" id="ARBA00023125"/>
    </source>
</evidence>
<dbReference type="InterPro" id="IPR036388">
    <property type="entry name" value="WH-like_DNA-bd_sf"/>
</dbReference>
<keyword evidence="6" id="KW-1185">Reference proteome</keyword>
<keyword evidence="1" id="KW-0805">Transcription regulation</keyword>
<dbReference type="InterPro" id="IPR011991">
    <property type="entry name" value="ArsR-like_HTH"/>
</dbReference>
<sequence length="149" mass="16876">MGDRSLDTIEFELAVLIRRVTSITANKKGAKLDRAAYLLLHQISEQGSAGVKQLGEELQLDISTVSRQAAVLEQKGYVRKVPDAQDGRAYFYQITELGEADLHEYRQSRLASISRLVEGWDEEDREQFGRLLAKFNKSLKHRTGPDNNK</sequence>
<keyword evidence="2" id="KW-0238">DNA-binding</keyword>
<dbReference type="OrthoDB" id="2389730at2"/>
<dbReference type="AlphaFoldDB" id="A0A3A6PAG2"/>
<feature type="domain" description="HTH marR-type" evidence="4">
    <location>
        <begin position="1"/>
        <end position="137"/>
    </location>
</feature>
<dbReference type="Pfam" id="PF01047">
    <property type="entry name" value="MarR"/>
    <property type="match status" value="1"/>
</dbReference>
<dbReference type="RefSeq" id="WP_120112911.1">
    <property type="nucleotide sequence ID" value="NZ_QXQB01000004.1"/>
</dbReference>
<dbReference type="InterPro" id="IPR023187">
    <property type="entry name" value="Tscrpt_reg_MarR-type_CS"/>
</dbReference>
<dbReference type="GO" id="GO:0003700">
    <property type="term" value="F:DNA-binding transcription factor activity"/>
    <property type="evidence" value="ECO:0007669"/>
    <property type="project" value="InterPro"/>
</dbReference>
<gene>
    <name evidence="5" type="ORF">D3P09_18655</name>
</gene>
<dbReference type="PANTHER" id="PTHR42756">
    <property type="entry name" value="TRANSCRIPTIONAL REGULATOR, MARR"/>
    <property type="match status" value="1"/>
</dbReference>
<name>A0A3A6PAG2_9BACL</name>
<dbReference type="PROSITE" id="PS50995">
    <property type="entry name" value="HTH_MARR_2"/>
    <property type="match status" value="1"/>
</dbReference>
<accession>A0A3A6PAG2</accession>
<evidence type="ECO:0000256" key="3">
    <source>
        <dbReference type="ARBA" id="ARBA00023163"/>
    </source>
</evidence>
<organism evidence="5 6">
    <name type="scientific">Paenibacillus pinisoli</name>
    <dbReference type="NCBI Taxonomy" id="1276110"/>
    <lineage>
        <taxon>Bacteria</taxon>
        <taxon>Bacillati</taxon>
        <taxon>Bacillota</taxon>
        <taxon>Bacilli</taxon>
        <taxon>Bacillales</taxon>
        <taxon>Paenibacillaceae</taxon>
        <taxon>Paenibacillus</taxon>
    </lineage>
</organism>
<comment type="caution">
    <text evidence="5">The sequence shown here is derived from an EMBL/GenBank/DDBJ whole genome shotgun (WGS) entry which is preliminary data.</text>
</comment>
<dbReference type="PRINTS" id="PR00598">
    <property type="entry name" value="HTHMARR"/>
</dbReference>
<dbReference type="Gene3D" id="1.10.10.10">
    <property type="entry name" value="Winged helix-like DNA-binding domain superfamily/Winged helix DNA-binding domain"/>
    <property type="match status" value="1"/>
</dbReference>
<dbReference type="GO" id="GO:0003677">
    <property type="term" value="F:DNA binding"/>
    <property type="evidence" value="ECO:0007669"/>
    <property type="project" value="UniProtKB-KW"/>
</dbReference>
<protein>
    <submittedName>
        <fullName evidence="5">MarR family transcriptional regulator</fullName>
    </submittedName>
</protein>
<evidence type="ECO:0000259" key="4">
    <source>
        <dbReference type="PROSITE" id="PS50995"/>
    </source>
</evidence>
<keyword evidence="3" id="KW-0804">Transcription</keyword>
<dbReference type="InterPro" id="IPR036390">
    <property type="entry name" value="WH_DNA-bd_sf"/>
</dbReference>
<evidence type="ECO:0000256" key="1">
    <source>
        <dbReference type="ARBA" id="ARBA00023015"/>
    </source>
</evidence>
<proteinExistence type="predicted"/>
<dbReference type="PROSITE" id="PS01117">
    <property type="entry name" value="HTH_MARR_1"/>
    <property type="match status" value="1"/>
</dbReference>
<dbReference type="InterPro" id="IPR000835">
    <property type="entry name" value="HTH_MarR-typ"/>
</dbReference>
<dbReference type="SMART" id="SM00347">
    <property type="entry name" value="HTH_MARR"/>
    <property type="match status" value="1"/>
</dbReference>
<dbReference type="SUPFAM" id="SSF46785">
    <property type="entry name" value="Winged helix' DNA-binding domain"/>
    <property type="match status" value="1"/>
</dbReference>
<evidence type="ECO:0000313" key="6">
    <source>
        <dbReference type="Proteomes" id="UP000267798"/>
    </source>
</evidence>
<dbReference type="Proteomes" id="UP000267798">
    <property type="component" value="Unassembled WGS sequence"/>
</dbReference>
<dbReference type="CDD" id="cd00090">
    <property type="entry name" value="HTH_ARSR"/>
    <property type="match status" value="1"/>
</dbReference>
<evidence type="ECO:0000313" key="5">
    <source>
        <dbReference type="EMBL" id="RJX38092.1"/>
    </source>
</evidence>
<dbReference type="EMBL" id="QXQB01000004">
    <property type="protein sequence ID" value="RJX38092.1"/>
    <property type="molecule type" value="Genomic_DNA"/>
</dbReference>
<dbReference type="PANTHER" id="PTHR42756:SF1">
    <property type="entry name" value="TRANSCRIPTIONAL REPRESSOR OF EMRAB OPERON"/>
    <property type="match status" value="1"/>
</dbReference>
<reference evidence="5 6" key="1">
    <citation type="submission" date="2018-09" db="EMBL/GenBank/DDBJ databases">
        <title>Paenibacillus aracenensis nov. sp. isolated from a cave in southern Spain.</title>
        <authorList>
            <person name="Jurado V."/>
            <person name="Gutierrez-Patricio S."/>
            <person name="Gonzalez-Pimentel J.L."/>
            <person name="Miller A.Z."/>
            <person name="Laiz L."/>
            <person name="Saiz-Jimenez C."/>
        </authorList>
    </citation>
    <scope>NUCLEOTIDE SEQUENCE [LARGE SCALE GENOMIC DNA]</scope>
    <source>
        <strain evidence="5 6">JCM 19203</strain>
    </source>
</reference>